<dbReference type="GO" id="GO:0006020">
    <property type="term" value="P:inositol metabolic process"/>
    <property type="evidence" value="ECO:0007669"/>
    <property type="project" value="TreeGrafter"/>
</dbReference>
<evidence type="ECO:0000256" key="8">
    <source>
        <dbReference type="ARBA" id="ARBA00022840"/>
    </source>
</evidence>
<evidence type="ECO:0000256" key="4">
    <source>
        <dbReference type="ARBA" id="ARBA00022490"/>
    </source>
</evidence>
<dbReference type="EC" id="2.7.4.24" evidence="3 13"/>
<keyword evidence="5 13" id="KW-0808">Transferase</keyword>
<dbReference type="PANTHER" id="PTHR12750:SF9">
    <property type="entry name" value="INOSITOL HEXAKISPHOSPHATE AND DIPHOSPHOINOSITOL-PENTAKISPHOSPHATE KINASE"/>
    <property type="match status" value="1"/>
</dbReference>
<comment type="caution">
    <text evidence="16">The sequence shown here is derived from an EMBL/GenBank/DDBJ whole genome shotgun (WGS) entry which is preliminary data.</text>
</comment>
<evidence type="ECO:0000256" key="6">
    <source>
        <dbReference type="ARBA" id="ARBA00022741"/>
    </source>
</evidence>
<evidence type="ECO:0000256" key="14">
    <source>
        <dbReference type="SAM" id="MobiDB-lite"/>
    </source>
</evidence>
<feature type="compositionally biased region" description="Polar residues" evidence="14">
    <location>
        <begin position="903"/>
        <end position="924"/>
    </location>
</feature>
<sequence length="1026" mass="117056">MDFTDCSSEDDDSDEVREIILGVCAMSQKSNSKPMTEILRRLTYFEYIKPIIFPEKDILKKPIEEWPVCNCLISFYSNGFPLEKAVEYVKLRKPYVINDLEMQFDMQNRSKIYSFLEKEGIPLPRYAICNRESLNPEEHDRLTEFDDSIEINGIVFEKPFVEKPMSAEDHNICIYYPSSAGGGCQKLFRKSKSKSSIYSSESRVRQNGSYIYEDFMPTDGIDVKVYTVGPNYAHAEARKAPALDGKVERGENGKEMRYPVMLTVFEKLIARKVCQVFKQKICGFDLLRANDKSYVCDVNGFSFVKSSQKYYDDFANIIGNMVLRKLAPFLHIPWEIPFQLEDPPIVPTTAGKMMELRCVIAVIRHGDRTSKQKIKLEVQHPLFFTLFEKYDGHKNGQIKLKNTTELFEILTISKIVLSEIESELNENSENNIIKRKLEQVRAVLEMSGRFSEFNRKVQLKYQPEQKPTNAGDNKQITKGPTLILVLKWGGELTPEGRQQAETLGKKFHNLYPGGQDGTTRIEGRGLLRLHSSSRQDLKIYATDEGRVQKTAAAFTKGLLDLEGKLTPILAQMVKSANTHNLIDDDHETSKIKKDVKIRLHALLQVDREFSREDHQMINPCGNPAIESALNFIVNPFKCCEHILKLIQQLNDDIQEKRENPSLKDKLLYFEETWELMALRWGKLEKDFNSKEIFNISNIPDIYDCAKYDIQHNYDALNINVLRELYMYSKNMANVVIPQEFGITKEEKLKISQGTCSSLLRKIRADLFSSIRAPNEENDSGLNLGYSDSIEETNILTRLYFTSESHIHSLFTILTQGGLKNCDADEQWRRAMKYVSKIPELSYFTQIVIMAYEDTTKDLASDGRFHIELLFSPGMNWGCEKKIKSDSGLILPSTDCKKEESSYRNRSTPSTMLGPHSTKNNACHSKQKTLSPGYMSMEALSKALSEDEMLRYHGNLFSTAVISGLSCDQEFPPSVNLESIMEGVPPVCPLETLHNSLSLTTFVGFLDYVLSLSFQSPASSNPSKLGD</sequence>
<keyword evidence="6 13" id="KW-0547">Nucleotide-binding</keyword>
<evidence type="ECO:0000256" key="2">
    <source>
        <dbReference type="ARBA" id="ARBA00005609"/>
    </source>
</evidence>
<dbReference type="PANTHER" id="PTHR12750">
    <property type="entry name" value="DIPHOSPHOINOSITOL PENTAKISPHOSPHATE KINASE"/>
    <property type="match status" value="1"/>
</dbReference>
<evidence type="ECO:0000256" key="11">
    <source>
        <dbReference type="ARBA" id="ARBA00055071"/>
    </source>
</evidence>
<keyword evidence="4 13" id="KW-0963">Cytoplasm</keyword>
<feature type="region of interest" description="Disordered" evidence="14">
    <location>
        <begin position="899"/>
        <end position="924"/>
    </location>
</feature>
<dbReference type="InterPro" id="IPR037446">
    <property type="entry name" value="His_Pase_VIP1"/>
</dbReference>
<dbReference type="GO" id="GO:0016791">
    <property type="term" value="F:phosphatase activity"/>
    <property type="evidence" value="ECO:0007669"/>
    <property type="project" value="UniProtKB-ARBA"/>
</dbReference>
<dbReference type="AlphaFoldDB" id="A0AA88HKK5"/>
<dbReference type="SUPFAM" id="SSF53254">
    <property type="entry name" value="Phosphoglycerate mutase-like"/>
    <property type="match status" value="1"/>
</dbReference>
<dbReference type="InterPro" id="IPR040557">
    <property type="entry name" value="VIP1_N"/>
</dbReference>
<evidence type="ECO:0000256" key="5">
    <source>
        <dbReference type="ARBA" id="ARBA00022679"/>
    </source>
</evidence>
<evidence type="ECO:0000256" key="3">
    <source>
        <dbReference type="ARBA" id="ARBA00012893"/>
    </source>
</evidence>
<evidence type="ECO:0000256" key="13">
    <source>
        <dbReference type="RuleBase" id="RU365032"/>
    </source>
</evidence>
<dbReference type="FunFam" id="3.30.470.20:FF:000003">
    <property type="entry name" value="Inositol hexakisphosphate and diphosphoinositol-pentakisphosphate kinase"/>
    <property type="match status" value="1"/>
</dbReference>
<comment type="similarity">
    <text evidence="2 13">Belongs to the histidine acid phosphatase family. VIP1 subfamily.</text>
</comment>
<evidence type="ECO:0000256" key="9">
    <source>
        <dbReference type="ARBA" id="ARBA00033696"/>
    </source>
</evidence>
<comment type="catalytic activity">
    <reaction evidence="9">
        <text>5-diphospho-1D-myo-inositol 1,2,3,4,6-pentakisphosphate + ATP + H(+) = 1,5-bis(diphospho)-1D-myo-inositol 2,3,4,6-tetrakisphosphate + ADP</text>
        <dbReference type="Rhea" id="RHEA:10276"/>
        <dbReference type="ChEBI" id="CHEBI:15378"/>
        <dbReference type="ChEBI" id="CHEBI:30616"/>
        <dbReference type="ChEBI" id="CHEBI:58628"/>
        <dbReference type="ChEBI" id="CHEBI:77983"/>
        <dbReference type="ChEBI" id="CHEBI:456216"/>
        <dbReference type="EC" id="2.7.4.24"/>
    </reaction>
    <physiologicalReaction direction="left-to-right" evidence="9">
        <dbReference type="Rhea" id="RHEA:10277"/>
    </physiologicalReaction>
</comment>
<keyword evidence="7 13" id="KW-0418">Kinase</keyword>
<dbReference type="GO" id="GO:0005829">
    <property type="term" value="C:cytosol"/>
    <property type="evidence" value="ECO:0007669"/>
    <property type="project" value="UniProtKB-SubCell"/>
</dbReference>
<dbReference type="GO" id="GO:0032958">
    <property type="term" value="P:inositol phosphate biosynthetic process"/>
    <property type="evidence" value="ECO:0007669"/>
    <property type="project" value="TreeGrafter"/>
</dbReference>
<dbReference type="Gene3D" id="3.40.50.11950">
    <property type="match status" value="1"/>
</dbReference>
<dbReference type="InterPro" id="IPR029033">
    <property type="entry name" value="His_PPase_superfam"/>
</dbReference>
<dbReference type="GO" id="GO:0000828">
    <property type="term" value="F:inositol hexakisphosphate kinase activity"/>
    <property type="evidence" value="ECO:0007669"/>
    <property type="project" value="UniProtKB-ARBA"/>
</dbReference>
<evidence type="ECO:0000259" key="15">
    <source>
        <dbReference type="Pfam" id="PF18086"/>
    </source>
</evidence>
<comment type="catalytic activity">
    <reaction evidence="10">
        <text>1D-myo-inositol hexakisphosphate + ATP = 1-diphospho-1D-myo-inositol 2,3,4,5,6-pentakisphosphate + ADP</text>
        <dbReference type="Rhea" id="RHEA:37459"/>
        <dbReference type="ChEBI" id="CHEBI:30616"/>
        <dbReference type="ChEBI" id="CHEBI:58130"/>
        <dbReference type="ChEBI" id="CHEBI:74946"/>
        <dbReference type="ChEBI" id="CHEBI:456216"/>
        <dbReference type="EC" id="2.7.4.24"/>
    </reaction>
    <physiologicalReaction direction="left-to-right" evidence="10">
        <dbReference type="Rhea" id="RHEA:37460"/>
    </physiologicalReaction>
</comment>
<evidence type="ECO:0000256" key="7">
    <source>
        <dbReference type="ARBA" id="ARBA00022777"/>
    </source>
</evidence>
<accession>A0AA88HKK5</accession>
<organism evidence="16 17">
    <name type="scientific">Artemia franciscana</name>
    <name type="common">Brine shrimp</name>
    <name type="synonym">Artemia sanfranciscana</name>
    <dbReference type="NCBI Taxonomy" id="6661"/>
    <lineage>
        <taxon>Eukaryota</taxon>
        <taxon>Metazoa</taxon>
        <taxon>Ecdysozoa</taxon>
        <taxon>Arthropoda</taxon>
        <taxon>Crustacea</taxon>
        <taxon>Branchiopoda</taxon>
        <taxon>Anostraca</taxon>
        <taxon>Artemiidae</taxon>
        <taxon>Artemia</taxon>
    </lineage>
</organism>
<comment type="subcellular location">
    <subcellularLocation>
        <location evidence="1 13">Cytoplasm</location>
        <location evidence="1 13">Cytosol</location>
    </subcellularLocation>
</comment>
<dbReference type="Pfam" id="PF00328">
    <property type="entry name" value="His_Phos_2"/>
    <property type="match status" value="1"/>
</dbReference>
<comment type="function">
    <text evidence="11">Bifunctional inositol kinase that acts in concert with the IP6K kinases to synthesize the diphosphate group-containing inositol pyrophosphates diphosphoinositol pentakisphosphate, PP-InsP5, and bis-diphosphoinositol tetrakisphosphate, (PP)2-InsP4. PP-InsP5 and (PP)2-InsP4, also respectively called InsP7 and InsP8, may regulate a variety of cellular processes, including apoptosis, vesicle trafficking, cytoskeletal dynamics, and exocytosis. Phosphorylates inositol hexakisphosphate (InsP6) at position 1 to produce PP-InsP5 which is in turn phosphorylated by IP6Ks to produce (PP)2-InsP4. Alternatively, phosphorylates PP-InsP5 at position 1, produced by IP6Ks from InsP6, to produce (PP)2-InsP4.</text>
</comment>
<protein>
    <recommendedName>
        <fullName evidence="12 13">Inositol hexakisphosphate and diphosphoinositol-pentakisphosphate kinase</fullName>
        <ecNumber evidence="3 13">2.7.4.24</ecNumber>
    </recommendedName>
</protein>
<keyword evidence="8 13" id="KW-0067">ATP-binding</keyword>
<evidence type="ECO:0000256" key="10">
    <source>
        <dbReference type="ARBA" id="ARBA00034629"/>
    </source>
</evidence>
<proteinExistence type="inferred from homology"/>
<feature type="domain" description="VIP1 N-terminal" evidence="15">
    <location>
        <begin position="19"/>
        <end position="107"/>
    </location>
</feature>
<dbReference type="InterPro" id="IPR000560">
    <property type="entry name" value="His_Pase_clade-2"/>
</dbReference>
<dbReference type="EMBL" id="JAVRJZ010000016">
    <property type="protein sequence ID" value="KAK2710688.1"/>
    <property type="molecule type" value="Genomic_DNA"/>
</dbReference>
<dbReference type="Gene3D" id="3.30.470.20">
    <property type="entry name" value="ATP-grasp fold, B domain"/>
    <property type="match status" value="1"/>
</dbReference>
<evidence type="ECO:0000256" key="12">
    <source>
        <dbReference type="ARBA" id="ARBA00071668"/>
    </source>
</evidence>
<gene>
    <name evidence="16" type="ORF">QYM36_012010</name>
</gene>
<dbReference type="Pfam" id="PF18086">
    <property type="entry name" value="PPIP5K2_N"/>
    <property type="match status" value="1"/>
</dbReference>
<dbReference type="Proteomes" id="UP001187531">
    <property type="component" value="Unassembled WGS sequence"/>
</dbReference>
<dbReference type="SUPFAM" id="SSF56059">
    <property type="entry name" value="Glutathione synthetase ATP-binding domain-like"/>
    <property type="match status" value="1"/>
</dbReference>
<name>A0AA88HKK5_ARTSF</name>
<evidence type="ECO:0000313" key="16">
    <source>
        <dbReference type="EMBL" id="KAK2710688.1"/>
    </source>
</evidence>
<dbReference type="GO" id="GO:0005524">
    <property type="term" value="F:ATP binding"/>
    <property type="evidence" value="ECO:0007669"/>
    <property type="project" value="UniProtKB-KW"/>
</dbReference>
<evidence type="ECO:0000256" key="1">
    <source>
        <dbReference type="ARBA" id="ARBA00004514"/>
    </source>
</evidence>
<evidence type="ECO:0000313" key="17">
    <source>
        <dbReference type="Proteomes" id="UP001187531"/>
    </source>
</evidence>
<dbReference type="FunFam" id="3.40.50.11950:FF:000002">
    <property type="entry name" value="Inositol hexakisphosphate and diphosphoinositol-pentakisphosphate kinase"/>
    <property type="match status" value="1"/>
</dbReference>
<keyword evidence="17" id="KW-1185">Reference proteome</keyword>
<dbReference type="Gene3D" id="3.40.50.1240">
    <property type="entry name" value="Phosphoglycerate mutase-like"/>
    <property type="match status" value="1"/>
</dbReference>
<dbReference type="CDD" id="cd07061">
    <property type="entry name" value="HP_HAP_like"/>
    <property type="match status" value="1"/>
</dbReference>
<dbReference type="GO" id="GO:0033857">
    <property type="term" value="F:5-diphosphoinositol pentakisphosphate 1-kinase activity"/>
    <property type="evidence" value="ECO:0007669"/>
    <property type="project" value="TreeGrafter"/>
</dbReference>
<reference evidence="16" key="1">
    <citation type="submission" date="2023-07" db="EMBL/GenBank/DDBJ databases">
        <title>Chromosome-level genome assembly of Artemia franciscana.</title>
        <authorList>
            <person name="Jo E."/>
        </authorList>
    </citation>
    <scope>NUCLEOTIDE SEQUENCE</scope>
    <source>
        <tissue evidence="16">Whole body</tissue>
    </source>
</reference>